<gene>
    <name evidence="1" type="ORF">QX249_09795</name>
</gene>
<evidence type="ECO:0000313" key="1">
    <source>
        <dbReference type="EMBL" id="MDS1820949.1"/>
    </source>
</evidence>
<accession>A0AAW8Q034</accession>
<reference evidence="1" key="1">
    <citation type="submission" date="2023-06" db="EMBL/GenBank/DDBJ databases">
        <title>Genomic Diversity of Vibrio spp. and Metagenomic Analysis of Pathogens in Florida Gulf Coastal Waters Following Hurricane Ian.</title>
        <authorList>
            <person name="Brumfield K.D."/>
        </authorList>
    </citation>
    <scope>NUCLEOTIDE SEQUENCE</scope>
    <source>
        <strain evidence="1">WBS2B-138</strain>
    </source>
</reference>
<dbReference type="Pfam" id="PF12293">
    <property type="entry name" value="T4BSS_DotH_IcmK"/>
    <property type="match status" value="1"/>
</dbReference>
<evidence type="ECO:0000313" key="2">
    <source>
        <dbReference type="Proteomes" id="UP001253193"/>
    </source>
</evidence>
<organism evidence="1 2">
    <name type="scientific">Vibrio parahaemolyticus</name>
    <dbReference type="NCBI Taxonomy" id="670"/>
    <lineage>
        <taxon>Bacteria</taxon>
        <taxon>Pseudomonadati</taxon>
        <taxon>Pseudomonadota</taxon>
        <taxon>Gammaproteobacteria</taxon>
        <taxon>Vibrionales</taxon>
        <taxon>Vibrionaceae</taxon>
        <taxon>Vibrio</taxon>
    </lineage>
</organism>
<protein>
    <submittedName>
        <fullName evidence="1">DotH/IcmK family type IV secretion protein</fullName>
    </submittedName>
</protein>
<dbReference type="EMBL" id="JAUHGG010000003">
    <property type="protein sequence ID" value="MDS1820949.1"/>
    <property type="molecule type" value="Genomic_DNA"/>
</dbReference>
<dbReference type="Proteomes" id="UP001253193">
    <property type="component" value="Unassembled WGS sequence"/>
</dbReference>
<dbReference type="AlphaFoldDB" id="A0AAW8Q034"/>
<comment type="caution">
    <text evidence="1">The sequence shown here is derived from an EMBL/GenBank/DDBJ whole genome shotgun (WGS) entry which is preliminary data.</text>
</comment>
<name>A0AAW8Q034_VIBPH</name>
<sequence>MSAVICHQVIYLLTFKIKMLRKFIVSSILVGVASTGFANEEQKTPPPLMLKESRDTELRDLATYQLKRRFMPMNESNAIALKKGFEQRDKMVNSSVREPEEQNRTLTINPSMVSGKPTIYSSVNYITTIVFVDKFGNPWDVEDIGIGAGSFFDYKTVNPYTVWLFPKKKYKKSNLSILLKGLLTPISFNLEESPEKVDYTIQAKVLKAGANTEVNEFSYSPLQAEITNNNLTKDDAVMSMSDGITPAQANKLNVLIQGRESSDIQAWEYEDSYYVRLRGKVMSPEPEPASHPNVDGIQLFKIPRISSLFIEKDGILITGILQKPRK</sequence>
<dbReference type="RefSeq" id="WP_311019733.1">
    <property type="nucleotide sequence ID" value="NZ_JAUHGG010000003.1"/>
</dbReference>
<dbReference type="InterPro" id="IPR022073">
    <property type="entry name" value="T4BSS_DotH_IcmK"/>
</dbReference>
<proteinExistence type="predicted"/>